<keyword evidence="1" id="KW-0472">Membrane</keyword>
<feature type="transmembrane region" description="Helical" evidence="1">
    <location>
        <begin position="40"/>
        <end position="59"/>
    </location>
</feature>
<keyword evidence="1" id="KW-1133">Transmembrane helix</keyword>
<evidence type="ECO:0000313" key="3">
    <source>
        <dbReference type="Proteomes" id="UP000032233"/>
    </source>
</evidence>
<dbReference type="InParanoid" id="A0A0D2GDC7"/>
<evidence type="ECO:0000313" key="2">
    <source>
        <dbReference type="EMBL" id="KIX12952.1"/>
    </source>
</evidence>
<proteinExistence type="predicted"/>
<keyword evidence="3" id="KW-1185">Reference proteome</keyword>
<gene>
    <name evidence="2" type="ORF">X474_16805</name>
</gene>
<evidence type="ECO:0008006" key="4">
    <source>
        <dbReference type="Google" id="ProtNLM"/>
    </source>
</evidence>
<dbReference type="EMBL" id="AZAC01000021">
    <property type="protein sequence ID" value="KIX12952.1"/>
    <property type="molecule type" value="Genomic_DNA"/>
</dbReference>
<dbReference type="RefSeq" id="WP_044350038.1">
    <property type="nucleotide sequence ID" value="NZ_AZAC01000021.1"/>
</dbReference>
<dbReference type="Proteomes" id="UP000032233">
    <property type="component" value="Unassembled WGS sequence"/>
</dbReference>
<protein>
    <recommendedName>
        <fullName evidence="4">Type II secretion system protein GspG C-terminal domain-containing protein</fullName>
    </recommendedName>
</protein>
<name>A0A0D2GDC7_9BACT</name>
<organism evidence="2 3">
    <name type="scientific">Dethiosulfatarculus sandiegensis</name>
    <dbReference type="NCBI Taxonomy" id="1429043"/>
    <lineage>
        <taxon>Bacteria</taxon>
        <taxon>Pseudomonadati</taxon>
        <taxon>Thermodesulfobacteriota</taxon>
        <taxon>Desulfarculia</taxon>
        <taxon>Desulfarculales</taxon>
        <taxon>Desulfarculaceae</taxon>
        <taxon>Dethiosulfatarculus</taxon>
    </lineage>
</organism>
<comment type="caution">
    <text evidence="2">The sequence shown here is derived from an EMBL/GenBank/DDBJ whole genome shotgun (WGS) entry which is preliminary data.</text>
</comment>
<dbReference type="AlphaFoldDB" id="A0A0D2GDC7"/>
<accession>A0A0D2GDC7</accession>
<dbReference type="OrthoDB" id="5296638at2"/>
<keyword evidence="1" id="KW-0812">Transmembrane</keyword>
<dbReference type="STRING" id="1429043.X474_16805"/>
<evidence type="ECO:0000256" key="1">
    <source>
        <dbReference type="SAM" id="Phobius"/>
    </source>
</evidence>
<reference evidence="2 3" key="1">
    <citation type="submission" date="2013-11" db="EMBL/GenBank/DDBJ databases">
        <title>Metagenomic analysis of a methanogenic consortium involved in long chain n-alkane degradation.</title>
        <authorList>
            <person name="Davidova I.A."/>
            <person name="Callaghan A.V."/>
            <person name="Wawrik B."/>
            <person name="Pruitt S."/>
            <person name="Marks C."/>
            <person name="Duncan K.E."/>
            <person name="Suflita J.M."/>
        </authorList>
    </citation>
    <scope>NUCLEOTIDE SEQUENCE [LARGE SCALE GENOMIC DNA]</scope>
    <source>
        <strain evidence="2 3">SPR</strain>
    </source>
</reference>
<sequence>MKIRIIISLISLSSVLLWPKATLASSFANSWITAVHPAWYLLAGVVLLLTTIFTGFVLLERAEARDTLLAKERLAARQLGIIKNTVLKHWEQNGSFPENLIDVGLSPRLCTNPWGLPYNYELRSEGFAITTQMPDRLVDFPKINQFWSQKEKGCRFACPGQASKKKRFFFRR</sequence>